<feature type="region of interest" description="Disordered" evidence="9">
    <location>
        <begin position="1"/>
        <end position="39"/>
    </location>
</feature>
<evidence type="ECO:0000256" key="6">
    <source>
        <dbReference type="ARBA" id="ARBA00023006"/>
    </source>
</evidence>
<dbReference type="PANTHER" id="PTHR23519">
    <property type="entry name" value="AUTOPHAGY-RELATED PROTEIN 22"/>
    <property type="match status" value="1"/>
</dbReference>
<comment type="similarity">
    <text evidence="2 8">Belongs to the ATG22 family.</text>
</comment>
<keyword evidence="8" id="KW-0926">Vacuole</keyword>
<feature type="transmembrane region" description="Helical" evidence="8">
    <location>
        <begin position="174"/>
        <end position="194"/>
    </location>
</feature>
<dbReference type="OrthoDB" id="42657at2759"/>
<feature type="transmembrane region" description="Helical" evidence="8">
    <location>
        <begin position="273"/>
        <end position="296"/>
    </location>
</feature>
<comment type="subcellular location">
    <subcellularLocation>
        <location evidence="1 8">Vacuole membrane</location>
        <topology evidence="1 8">Multi-pass membrane protein</topology>
    </subcellularLocation>
</comment>
<dbReference type="InterPro" id="IPR036259">
    <property type="entry name" value="MFS_trans_sf"/>
</dbReference>
<keyword evidence="7 8" id="KW-0472">Membrane</keyword>
<dbReference type="GO" id="GO:0032974">
    <property type="term" value="P:amino acid transmembrane export from vacuole"/>
    <property type="evidence" value="ECO:0007669"/>
    <property type="project" value="TreeGrafter"/>
</dbReference>
<dbReference type="Proteomes" id="UP000306050">
    <property type="component" value="Chromosome SGRAM_22"/>
</dbReference>
<feature type="transmembrane region" description="Helical" evidence="8">
    <location>
        <begin position="148"/>
        <end position="168"/>
    </location>
</feature>
<keyword evidence="3 8" id="KW-0813">Transport</keyword>
<dbReference type="Gene3D" id="1.20.1250.20">
    <property type="entry name" value="MFS general substrate transporter like domains"/>
    <property type="match status" value="1"/>
</dbReference>
<feature type="transmembrane region" description="Helical" evidence="8">
    <location>
        <begin position="432"/>
        <end position="454"/>
    </location>
</feature>
<feature type="transmembrane region" description="Helical" evidence="8">
    <location>
        <begin position="367"/>
        <end position="388"/>
    </location>
</feature>
<comment type="function">
    <text evidence="8">Vacuolar effluxer which mediate the efflux of amino acids resulting from autophagic degradation. The release of autophagic amino acids allows the maintenance of protein synthesis and viability during nitrogen starvation.</text>
</comment>
<evidence type="ECO:0000256" key="1">
    <source>
        <dbReference type="ARBA" id="ARBA00004128"/>
    </source>
</evidence>
<keyword evidence="5 8" id="KW-1133">Transmembrane helix</keyword>
<dbReference type="InterPro" id="IPR024671">
    <property type="entry name" value="Atg22-like"/>
</dbReference>
<keyword evidence="8" id="KW-0029">Amino-acid transport</keyword>
<dbReference type="Pfam" id="PF11700">
    <property type="entry name" value="ATG22"/>
    <property type="match status" value="1"/>
</dbReference>
<comment type="caution">
    <text evidence="10">The sequence shown here is derived from an EMBL/GenBank/DDBJ whole genome shotgun (WGS) entry which is preliminary data.</text>
</comment>
<dbReference type="PANTHER" id="PTHR23519:SF2">
    <property type="entry name" value="AUTOPHAGY-RELATED PROTEIN 22"/>
    <property type="match status" value="1"/>
</dbReference>
<dbReference type="KEGG" id="sgra:EX895_004124"/>
<organism evidence="10 11">
    <name type="scientific">Sporisorium graminicola</name>
    <dbReference type="NCBI Taxonomy" id="280036"/>
    <lineage>
        <taxon>Eukaryota</taxon>
        <taxon>Fungi</taxon>
        <taxon>Dikarya</taxon>
        <taxon>Basidiomycota</taxon>
        <taxon>Ustilaginomycotina</taxon>
        <taxon>Ustilaginomycetes</taxon>
        <taxon>Ustilaginales</taxon>
        <taxon>Ustilaginaceae</taxon>
        <taxon>Sporisorium</taxon>
    </lineage>
</organism>
<keyword evidence="6 8" id="KW-0072">Autophagy</keyword>
<keyword evidence="11" id="KW-1185">Reference proteome</keyword>
<proteinExistence type="inferred from homology"/>
<dbReference type="GO" id="GO:0005774">
    <property type="term" value="C:vacuolar membrane"/>
    <property type="evidence" value="ECO:0007669"/>
    <property type="project" value="UniProtKB-SubCell"/>
</dbReference>
<feature type="transmembrane region" description="Helical" evidence="8">
    <location>
        <begin position="115"/>
        <end position="136"/>
    </location>
</feature>
<gene>
    <name evidence="10" type="ORF">EX895_004124</name>
</gene>
<dbReference type="EMBL" id="SRRM01000014">
    <property type="protein sequence ID" value="TKY87446.1"/>
    <property type="molecule type" value="Genomic_DNA"/>
</dbReference>
<evidence type="ECO:0000256" key="8">
    <source>
        <dbReference type="RuleBase" id="RU363073"/>
    </source>
</evidence>
<dbReference type="AlphaFoldDB" id="A0A4U7KTL9"/>
<evidence type="ECO:0000256" key="7">
    <source>
        <dbReference type="ARBA" id="ARBA00023136"/>
    </source>
</evidence>
<feature type="transmembrane region" description="Helical" evidence="8">
    <location>
        <begin position="247"/>
        <end position="267"/>
    </location>
</feature>
<evidence type="ECO:0000256" key="3">
    <source>
        <dbReference type="ARBA" id="ARBA00022448"/>
    </source>
</evidence>
<evidence type="ECO:0000256" key="9">
    <source>
        <dbReference type="SAM" id="MobiDB-lite"/>
    </source>
</evidence>
<dbReference type="GO" id="GO:0006914">
    <property type="term" value="P:autophagy"/>
    <property type="evidence" value="ECO:0007669"/>
    <property type="project" value="UniProtKB-KW"/>
</dbReference>
<evidence type="ECO:0000256" key="5">
    <source>
        <dbReference type="ARBA" id="ARBA00022989"/>
    </source>
</evidence>
<feature type="transmembrane region" description="Helical" evidence="8">
    <location>
        <begin position="466"/>
        <end position="484"/>
    </location>
</feature>
<accession>A0A4U7KTL9</accession>
<feature type="transmembrane region" description="Helical" evidence="8">
    <location>
        <begin position="400"/>
        <end position="420"/>
    </location>
</feature>
<sequence>MASPAHDGPSEVPDDTGKPASVLSSAPNDQNLEEEGNVRQKNKALSRFKIAYGLSSFGFSPAFAGMITYGLFQLQTIGFMIGHEPGKPAGTGCMPGATSCRVPWASKGDVNLTSFILYLNAISYAVSGALIFFISAAGDYMNWKREQYVFFVIVYGALCLPMAAMTGIDLKTLNTIAGLYVVFNLVGFIVQTWMKIFIPYTMQAAATTPSSSQQAAMPSLSEQQDVDKKRGASESAGVQMSLWFSNAMNSSTIIFYLIYIGISYASFQAQTSAGLWITTGAGALCVLSNIVAWRWLPNPPKDPNQKKIKWLVLPFTAFAELWRGIRRYPEAFKYLIAYTIYNDSTFAFGSVISQLFNLQVRPSIREFTAYSMTSYISSIMLLTIWYFVRPHLRITLRQWIIVAYSIMAFTCFWCLLGLSASSKVGFKHRWEFYVMAFLQGVCSGVTSACFPVVFCQLFPKGNELKYFGFQLVLSCSTLWIPQVIDGPIVNATNNLRLPAIISFVFFLLCIYLAWWTDDVKGIHRVKMLEAESDNDHGKP</sequence>
<protein>
    <recommendedName>
        <fullName evidence="8">Autophagy-related protein</fullName>
    </recommendedName>
</protein>
<keyword evidence="4 8" id="KW-0812">Transmembrane</keyword>
<reference evidence="10 11" key="1">
    <citation type="submission" date="2019-05" db="EMBL/GenBank/DDBJ databases">
        <title>Sporisorium graminicola CBS 10092 draft sequencing and annotation.</title>
        <authorList>
            <person name="Solano-Gonzalez S."/>
            <person name="Caddick M.X."/>
            <person name="Darby A."/>
        </authorList>
    </citation>
    <scope>NUCLEOTIDE SEQUENCE [LARGE SCALE GENOMIC DNA]</scope>
    <source>
        <strain evidence="10 11">CBS 10092</strain>
    </source>
</reference>
<feature type="transmembrane region" description="Helical" evidence="8">
    <location>
        <begin position="496"/>
        <end position="516"/>
    </location>
</feature>
<evidence type="ECO:0000256" key="2">
    <source>
        <dbReference type="ARBA" id="ARBA00006978"/>
    </source>
</evidence>
<dbReference type="SUPFAM" id="SSF103473">
    <property type="entry name" value="MFS general substrate transporter"/>
    <property type="match status" value="1"/>
</dbReference>
<dbReference type="GeneID" id="40727019"/>
<evidence type="ECO:0000256" key="4">
    <source>
        <dbReference type="ARBA" id="ARBA00022692"/>
    </source>
</evidence>
<dbReference type="InterPro" id="IPR050495">
    <property type="entry name" value="ATG22/LtaA_families"/>
</dbReference>
<dbReference type="RefSeq" id="XP_029739431.1">
    <property type="nucleotide sequence ID" value="XM_029884721.1"/>
</dbReference>
<name>A0A4U7KTL9_9BASI</name>
<evidence type="ECO:0000313" key="10">
    <source>
        <dbReference type="EMBL" id="TKY87446.1"/>
    </source>
</evidence>
<evidence type="ECO:0000313" key="11">
    <source>
        <dbReference type="Proteomes" id="UP000306050"/>
    </source>
</evidence>
<feature type="transmembrane region" description="Helical" evidence="8">
    <location>
        <begin position="50"/>
        <end position="72"/>
    </location>
</feature>